<keyword evidence="1" id="KW-0812">Transmembrane</keyword>
<organism evidence="2 3">
    <name type="scientific">Caulobacter henricii</name>
    <dbReference type="NCBI Taxonomy" id="69395"/>
    <lineage>
        <taxon>Bacteria</taxon>
        <taxon>Pseudomonadati</taxon>
        <taxon>Pseudomonadota</taxon>
        <taxon>Alphaproteobacteria</taxon>
        <taxon>Caulobacterales</taxon>
        <taxon>Caulobacteraceae</taxon>
        <taxon>Caulobacter</taxon>
    </lineage>
</organism>
<evidence type="ECO:0000313" key="3">
    <source>
        <dbReference type="Proteomes" id="UP000056905"/>
    </source>
</evidence>
<reference evidence="2 3" key="1">
    <citation type="submission" date="2015-10" db="EMBL/GenBank/DDBJ databases">
        <title>Conservation of the essential genome among Caulobacter and Brevundimonas species.</title>
        <authorList>
            <person name="Scott D."/>
            <person name="Ely B."/>
        </authorList>
    </citation>
    <scope>NUCLEOTIDE SEQUENCE [LARGE SCALE GENOMIC DNA]</scope>
    <source>
        <strain evidence="2 3">CB4</strain>
    </source>
</reference>
<accession>A0A0P0P3L3</accession>
<dbReference type="KEGG" id="chq:AQ619_00405"/>
<evidence type="ECO:0000313" key="2">
    <source>
        <dbReference type="EMBL" id="ALL15128.1"/>
    </source>
</evidence>
<dbReference type="STRING" id="69395.AQ619_00405"/>
<feature type="transmembrane region" description="Helical" evidence="1">
    <location>
        <begin position="91"/>
        <end position="110"/>
    </location>
</feature>
<sequence>MPADALKTAAKDAEKVKSAAAAGVEHAEQSFVEAAAAAKASLAEAAKRVEKSVAEGLDTLRAQSRTYSDTAGQQLDDAQRYVTERVRERPLTATLAGLGVGVLIGLLLAGNRNSNR</sequence>
<dbReference type="AlphaFoldDB" id="A0A0P0P3L3"/>
<dbReference type="Proteomes" id="UP000056905">
    <property type="component" value="Chromosome"/>
</dbReference>
<dbReference type="OrthoDB" id="7205944at2"/>
<keyword evidence="1" id="KW-0472">Membrane</keyword>
<keyword evidence="3" id="KW-1185">Reference proteome</keyword>
<evidence type="ECO:0008006" key="4">
    <source>
        <dbReference type="Google" id="ProtNLM"/>
    </source>
</evidence>
<evidence type="ECO:0000256" key="1">
    <source>
        <dbReference type="SAM" id="Phobius"/>
    </source>
</evidence>
<gene>
    <name evidence="2" type="ORF">AQ619_00405</name>
</gene>
<dbReference type="EMBL" id="CP013002">
    <property type="protein sequence ID" value="ALL15128.1"/>
    <property type="molecule type" value="Genomic_DNA"/>
</dbReference>
<proteinExistence type="predicted"/>
<name>A0A0P0P3L3_9CAUL</name>
<keyword evidence="1" id="KW-1133">Transmembrane helix</keyword>
<protein>
    <recommendedName>
        <fullName evidence="4">DUF883 domain-containing protein</fullName>
    </recommendedName>
</protein>